<keyword evidence="1" id="KW-1133">Transmembrane helix</keyword>
<proteinExistence type="predicted"/>
<name>A0A0F9UGL5_9ZZZZ</name>
<dbReference type="AlphaFoldDB" id="A0A0F9UGL5"/>
<keyword evidence="1" id="KW-0472">Membrane</keyword>
<accession>A0A0F9UGL5</accession>
<evidence type="ECO:0000256" key="1">
    <source>
        <dbReference type="SAM" id="Phobius"/>
    </source>
</evidence>
<sequence>MPSEEKLALINDIKRMMSVNTQRRSSYDSLGTHKLLDKLFMRLGLVIIIGLLGYLAIRDSNRNKKC</sequence>
<reference evidence="2" key="1">
    <citation type="journal article" date="2015" name="Nature">
        <title>Complex archaea that bridge the gap between prokaryotes and eukaryotes.</title>
        <authorList>
            <person name="Spang A."/>
            <person name="Saw J.H."/>
            <person name="Jorgensen S.L."/>
            <person name="Zaremba-Niedzwiedzka K."/>
            <person name="Martijn J."/>
            <person name="Lind A.E."/>
            <person name="van Eijk R."/>
            <person name="Schleper C."/>
            <person name="Guy L."/>
            <person name="Ettema T.J."/>
        </authorList>
    </citation>
    <scope>NUCLEOTIDE SEQUENCE</scope>
</reference>
<keyword evidence="1" id="KW-0812">Transmembrane</keyword>
<organism evidence="2">
    <name type="scientific">marine sediment metagenome</name>
    <dbReference type="NCBI Taxonomy" id="412755"/>
    <lineage>
        <taxon>unclassified sequences</taxon>
        <taxon>metagenomes</taxon>
        <taxon>ecological metagenomes</taxon>
    </lineage>
</organism>
<gene>
    <name evidence="2" type="ORF">LCGC14_0223670</name>
</gene>
<evidence type="ECO:0000313" key="2">
    <source>
        <dbReference type="EMBL" id="KKN90784.1"/>
    </source>
</evidence>
<protein>
    <submittedName>
        <fullName evidence="2">Uncharacterized protein</fullName>
    </submittedName>
</protein>
<feature type="transmembrane region" description="Helical" evidence="1">
    <location>
        <begin position="39"/>
        <end position="57"/>
    </location>
</feature>
<dbReference type="EMBL" id="LAZR01000107">
    <property type="protein sequence ID" value="KKN90784.1"/>
    <property type="molecule type" value="Genomic_DNA"/>
</dbReference>
<comment type="caution">
    <text evidence="2">The sequence shown here is derived from an EMBL/GenBank/DDBJ whole genome shotgun (WGS) entry which is preliminary data.</text>
</comment>